<feature type="transmembrane region" description="Helical" evidence="2">
    <location>
        <begin position="135"/>
        <end position="153"/>
    </location>
</feature>
<evidence type="ECO:0000313" key="3">
    <source>
        <dbReference type="EMBL" id="SGZ38615.1"/>
    </source>
</evidence>
<feature type="region of interest" description="Disordered" evidence="1">
    <location>
        <begin position="309"/>
        <end position="373"/>
    </location>
</feature>
<dbReference type="AlphaFoldDB" id="A0A1L0CV19"/>
<dbReference type="Proteomes" id="UP000183365">
    <property type="component" value="Unassembled WGS sequence"/>
</dbReference>
<proteinExistence type="predicted"/>
<feature type="compositionally biased region" description="Polar residues" evidence="1">
    <location>
        <begin position="337"/>
        <end position="347"/>
    </location>
</feature>
<name>A0A1L0CV19_9ASCO</name>
<accession>A0A1L0CV19</accession>
<gene>
    <name evidence="3" type="ORF">HGUI_00815</name>
</gene>
<sequence length="373" mass="43295">MGLPTDNNPLFKKDNQSNVQNSIDEREKLFADKRDPTTHKFITNDGTEMTLKYNMNDINSYNTFANRQGSQNSENKEMMNLIDDEKRLQNLNNPWLTEAYDIAKKFYEADSKLDYQDRMHLSSIYAKIRDGQMKGMYGGILGTFTLPYLWIYHKNGGGGWSAFTKNGSNPATRLAFLNLNKKLPRLLVFSAFAMIIGGNLNGVRVYRQQVQKLENNLSRGNEGVYNQYQILQMTQALESYKWEHYFRITSIDPTRRLRDPRESIAPVLNKGEQHTKKKMDSGEPFKGGVMEKNVFNTIDVEKSEQELYEQTGQRQVNGVPVSPYSRRYKKQVEDEYTPQSNTDTANNMIDDADKEDPFFQKKKESKEKNGWWN</sequence>
<keyword evidence="4" id="KW-1185">Reference proteome</keyword>
<dbReference type="VEuPathDB" id="FungiDB:HGUI_00815"/>
<dbReference type="EMBL" id="FQNF01000010">
    <property type="protein sequence ID" value="SGZ38615.1"/>
    <property type="molecule type" value="Genomic_DNA"/>
</dbReference>
<evidence type="ECO:0000313" key="4">
    <source>
        <dbReference type="Proteomes" id="UP000183365"/>
    </source>
</evidence>
<dbReference type="InterPro" id="IPR012470">
    <property type="entry name" value="Pup1-like"/>
</dbReference>
<keyword evidence="2" id="KW-0472">Membrane</keyword>
<organism evidence="3 4">
    <name type="scientific">Hanseniaspora guilliermondii</name>
    <dbReference type="NCBI Taxonomy" id="56406"/>
    <lineage>
        <taxon>Eukaryota</taxon>
        <taxon>Fungi</taxon>
        <taxon>Dikarya</taxon>
        <taxon>Ascomycota</taxon>
        <taxon>Saccharomycotina</taxon>
        <taxon>Saccharomycetes</taxon>
        <taxon>Saccharomycodales</taxon>
        <taxon>Saccharomycodaceae</taxon>
        <taxon>Hanseniaspora</taxon>
    </lineage>
</organism>
<reference evidence="4" key="1">
    <citation type="submission" date="2016-11" db="EMBL/GenBank/DDBJ databases">
        <authorList>
            <person name="Guldener U."/>
        </authorList>
    </citation>
    <scope>NUCLEOTIDE SEQUENCE [LARGE SCALE GENOMIC DNA]</scope>
</reference>
<dbReference type="Pfam" id="PF07954">
    <property type="entry name" value="DUF1689"/>
    <property type="match status" value="1"/>
</dbReference>
<keyword evidence="2" id="KW-1133">Transmembrane helix</keyword>
<keyword evidence="2" id="KW-0812">Transmembrane</keyword>
<evidence type="ECO:0000256" key="2">
    <source>
        <dbReference type="SAM" id="Phobius"/>
    </source>
</evidence>
<feature type="region of interest" description="Disordered" evidence="1">
    <location>
        <begin position="1"/>
        <end position="20"/>
    </location>
</feature>
<feature type="compositionally biased region" description="Basic and acidic residues" evidence="1">
    <location>
        <begin position="355"/>
        <end position="373"/>
    </location>
</feature>
<dbReference type="OrthoDB" id="4036490at2759"/>
<protein>
    <submittedName>
        <fullName evidence="3">Uncharacterized protein</fullName>
    </submittedName>
</protein>
<evidence type="ECO:0000256" key="1">
    <source>
        <dbReference type="SAM" id="MobiDB-lite"/>
    </source>
</evidence>
<feature type="transmembrane region" description="Helical" evidence="2">
    <location>
        <begin position="186"/>
        <end position="206"/>
    </location>
</feature>